<keyword evidence="3" id="KW-1185">Reference proteome</keyword>
<sequence>MSTPTRAFAGRWQRRGQGEEEEATWGEEDGAANSSSRAVTGTTNPSFGTRQWGWMGLALLSSVEEEDEPKTKWLGAVHGG</sequence>
<dbReference type="Gramene" id="OBART11G20850.1">
    <property type="protein sequence ID" value="OBART11G20850.1"/>
    <property type="gene ID" value="OBART11G20850"/>
</dbReference>
<reference evidence="2" key="2">
    <citation type="submission" date="2015-03" db="UniProtKB">
        <authorList>
            <consortium name="EnsemblPlants"/>
        </authorList>
    </citation>
    <scope>IDENTIFICATION</scope>
</reference>
<evidence type="ECO:0000313" key="3">
    <source>
        <dbReference type="Proteomes" id="UP000026960"/>
    </source>
</evidence>
<feature type="region of interest" description="Disordered" evidence="1">
    <location>
        <begin position="1"/>
        <end position="50"/>
    </location>
</feature>
<protein>
    <submittedName>
        <fullName evidence="2">Uncharacterized protein</fullName>
    </submittedName>
</protein>
<accession>A0A0D3HPB3</accession>
<feature type="compositionally biased region" description="Polar residues" evidence="1">
    <location>
        <begin position="33"/>
        <end position="49"/>
    </location>
</feature>
<name>A0A0D3HPB3_9ORYZ</name>
<feature type="compositionally biased region" description="Acidic residues" evidence="1">
    <location>
        <begin position="19"/>
        <end position="30"/>
    </location>
</feature>
<proteinExistence type="predicted"/>
<organism evidence="2">
    <name type="scientific">Oryza barthii</name>
    <dbReference type="NCBI Taxonomy" id="65489"/>
    <lineage>
        <taxon>Eukaryota</taxon>
        <taxon>Viridiplantae</taxon>
        <taxon>Streptophyta</taxon>
        <taxon>Embryophyta</taxon>
        <taxon>Tracheophyta</taxon>
        <taxon>Spermatophyta</taxon>
        <taxon>Magnoliopsida</taxon>
        <taxon>Liliopsida</taxon>
        <taxon>Poales</taxon>
        <taxon>Poaceae</taxon>
        <taxon>BOP clade</taxon>
        <taxon>Oryzoideae</taxon>
        <taxon>Oryzeae</taxon>
        <taxon>Oryzinae</taxon>
        <taxon>Oryza</taxon>
    </lineage>
</organism>
<evidence type="ECO:0000256" key="1">
    <source>
        <dbReference type="SAM" id="MobiDB-lite"/>
    </source>
</evidence>
<evidence type="ECO:0000313" key="2">
    <source>
        <dbReference type="EnsemblPlants" id="OBART11G20850.1"/>
    </source>
</evidence>
<dbReference type="Proteomes" id="UP000026960">
    <property type="component" value="Chromosome 11"/>
</dbReference>
<dbReference type="AlphaFoldDB" id="A0A0D3HPB3"/>
<dbReference type="HOGENOM" id="CLU_2593553_0_0_1"/>
<dbReference type="EnsemblPlants" id="OBART11G20850.1">
    <property type="protein sequence ID" value="OBART11G20850.1"/>
    <property type="gene ID" value="OBART11G20850"/>
</dbReference>
<dbReference type="PaxDb" id="65489-OBART11G20850.1"/>
<reference evidence="2" key="1">
    <citation type="journal article" date="2009" name="Rice">
        <title>De Novo Next Generation Sequencing of Plant Genomes.</title>
        <authorList>
            <person name="Rounsley S."/>
            <person name="Marri P.R."/>
            <person name="Yu Y."/>
            <person name="He R."/>
            <person name="Sisneros N."/>
            <person name="Goicoechea J.L."/>
            <person name="Lee S.J."/>
            <person name="Angelova A."/>
            <person name="Kudrna D."/>
            <person name="Luo M."/>
            <person name="Affourtit J."/>
            <person name="Desany B."/>
            <person name="Knight J."/>
            <person name="Niazi F."/>
            <person name="Egholm M."/>
            <person name="Wing R.A."/>
        </authorList>
    </citation>
    <scope>NUCLEOTIDE SEQUENCE [LARGE SCALE GENOMIC DNA]</scope>
    <source>
        <strain evidence="2">cv. IRGC 105608</strain>
    </source>
</reference>